<dbReference type="Gene3D" id="2.40.50.140">
    <property type="entry name" value="Nucleic acid-binding proteins"/>
    <property type="match status" value="1"/>
</dbReference>
<evidence type="ECO:0000313" key="13">
    <source>
        <dbReference type="Proteomes" id="UP001596011"/>
    </source>
</evidence>
<dbReference type="Gene3D" id="3.30.930.10">
    <property type="entry name" value="Bira Bifunctional Protein, Domain 2"/>
    <property type="match status" value="1"/>
</dbReference>
<organism evidence="12 13">
    <name type="scientific">Promicromonospora alba</name>
    <dbReference type="NCBI Taxonomy" id="1616110"/>
    <lineage>
        <taxon>Bacteria</taxon>
        <taxon>Bacillati</taxon>
        <taxon>Actinomycetota</taxon>
        <taxon>Actinomycetes</taxon>
        <taxon>Micrococcales</taxon>
        <taxon>Promicromonosporaceae</taxon>
        <taxon>Promicromonospora</taxon>
    </lineage>
</organism>
<dbReference type="Pfam" id="PF00152">
    <property type="entry name" value="tRNA-synt_2"/>
    <property type="match status" value="1"/>
</dbReference>
<name>A0ABV9HE13_9MICO</name>
<dbReference type="InterPro" id="IPR002312">
    <property type="entry name" value="Asp/Asn-tRNA-synth_IIb"/>
</dbReference>
<feature type="binding site" evidence="9">
    <location>
        <begin position="231"/>
        <end position="233"/>
    </location>
    <ligand>
        <name>ATP</name>
        <dbReference type="ChEBI" id="CHEBI:30616"/>
    </ligand>
</feature>
<dbReference type="InterPro" id="IPR004523">
    <property type="entry name" value="Asp-tRNA_synthase_2"/>
</dbReference>
<feature type="binding site" evidence="9">
    <location>
        <begin position="239"/>
        <end position="241"/>
    </location>
    <ligand>
        <name>ATP</name>
        <dbReference type="ChEBI" id="CHEBI:30616"/>
    </ligand>
</feature>
<keyword evidence="6 9" id="KW-0067">ATP-binding</keyword>
<sequence length="460" mass="49363">MRPPLQAPATSAAPSAVATSTDAPARTLARDLSAAPPGSTARLQGWVHRRRQLATVTFLVLRDRTGLAQVVVRTGVGQALEVPPEETTVEVTGTVTANAQAPGGVEVTEPVITPLTDDAETPPVELWRPALTAALPTMLDHAAVTWRHPAQKARWEVAAASLRGFRATLDAAGFTEICTPKLVGTATESGANVFPVDYFGRPAYLAQSPQFYKQQMVGVFERVYEVGPVFRAEPHDTVRHLAEYRSLDVELGFVRDHRDVLAVLRDVLAGMADAVRGSGAAGRLGIEVPEIPAEIPVLHFADALALVSAPSDEPDLAPEHERALGEWALAEHGSDFVAIEGYPMVKRPFYTHPEPGSGPGGPGAAPGGERWSNSFDLLFRGLELVTGGQRLHRYADYVAALEARGEDPASYVSYLAAFRHGMPPHGGFAIGLERWVARLVGAANVREVTPFPRDLHRLVP</sequence>
<feature type="region of interest" description="Aspartate" evidence="9">
    <location>
        <begin position="210"/>
        <end position="213"/>
    </location>
</feature>
<dbReference type="SUPFAM" id="SSF50249">
    <property type="entry name" value="Nucleic acid-binding proteins"/>
    <property type="match status" value="1"/>
</dbReference>
<feature type="compositionally biased region" description="Low complexity" evidence="10">
    <location>
        <begin position="7"/>
        <end position="20"/>
    </location>
</feature>
<comment type="caution">
    <text evidence="12">The sequence shown here is derived from an EMBL/GenBank/DDBJ whole genome shotgun (WGS) entry which is preliminary data.</text>
</comment>
<evidence type="ECO:0000256" key="1">
    <source>
        <dbReference type="ARBA" id="ARBA00004496"/>
    </source>
</evidence>
<evidence type="ECO:0000256" key="4">
    <source>
        <dbReference type="ARBA" id="ARBA00022598"/>
    </source>
</evidence>
<feature type="binding site" evidence="9">
    <location>
        <position position="386"/>
    </location>
    <ligand>
        <name>L-aspartate</name>
        <dbReference type="ChEBI" id="CHEBI:29991"/>
    </ligand>
</feature>
<evidence type="ECO:0000256" key="2">
    <source>
        <dbReference type="ARBA" id="ARBA00005312"/>
    </source>
</evidence>
<evidence type="ECO:0000256" key="5">
    <source>
        <dbReference type="ARBA" id="ARBA00022741"/>
    </source>
</evidence>
<dbReference type="Proteomes" id="UP001596011">
    <property type="component" value="Unassembled WGS sequence"/>
</dbReference>
<feature type="domain" description="Aminoacyl-transfer RNA synthetases class-II family profile" evidence="11">
    <location>
        <begin position="165"/>
        <end position="460"/>
    </location>
</feature>
<evidence type="ECO:0000313" key="12">
    <source>
        <dbReference type="EMBL" id="MFC4628372.1"/>
    </source>
</evidence>
<gene>
    <name evidence="9 12" type="primary">aspS</name>
    <name evidence="12" type="ORF">ACFO6V_09020</name>
</gene>
<evidence type="ECO:0000256" key="8">
    <source>
        <dbReference type="ARBA" id="ARBA00023146"/>
    </source>
</evidence>
<dbReference type="InterPro" id="IPR006195">
    <property type="entry name" value="aa-tRNA-synth_II"/>
</dbReference>
<evidence type="ECO:0000256" key="7">
    <source>
        <dbReference type="ARBA" id="ARBA00022917"/>
    </source>
</evidence>
<keyword evidence="8 9" id="KW-0030">Aminoacyl-tRNA synthetase</keyword>
<dbReference type="InterPro" id="IPR012340">
    <property type="entry name" value="NA-bd_OB-fold"/>
</dbReference>
<dbReference type="PANTHER" id="PTHR43450:SF1">
    <property type="entry name" value="ASPARTATE--TRNA LIGASE, CYTOPLASMIC"/>
    <property type="match status" value="1"/>
</dbReference>
<dbReference type="Pfam" id="PF01336">
    <property type="entry name" value="tRNA_anti-codon"/>
    <property type="match status" value="1"/>
</dbReference>
<dbReference type="NCBIfam" id="NF003483">
    <property type="entry name" value="PRK05159.1"/>
    <property type="match status" value="1"/>
</dbReference>
<dbReference type="HAMAP" id="MF_02075">
    <property type="entry name" value="Asp_tRNA_synth_type2"/>
    <property type="match status" value="1"/>
</dbReference>
<protein>
    <recommendedName>
        <fullName evidence="9">Aspartate--tRNA(Asp/Asn) ligase</fullName>
        <ecNumber evidence="9">6.1.1.23</ecNumber>
    </recommendedName>
    <alternativeName>
        <fullName evidence="9">Aspartyl-tRNA synthetase</fullName>
        <shortName evidence="9">AspRS</shortName>
    </alternativeName>
    <alternativeName>
        <fullName evidence="9">Non-discriminating aspartyl-tRNA synthetase</fullName>
        <shortName evidence="9">ND-AspRS</shortName>
    </alternativeName>
</protein>
<dbReference type="GO" id="GO:0050560">
    <property type="term" value="F:aspartate-tRNA(Asn) ligase activity"/>
    <property type="evidence" value="ECO:0007669"/>
    <property type="project" value="UniProtKB-EC"/>
</dbReference>
<dbReference type="InterPro" id="IPR004364">
    <property type="entry name" value="Aa-tRNA-synt_II"/>
</dbReference>
<dbReference type="PRINTS" id="PR01042">
    <property type="entry name" value="TRNASYNTHASP"/>
</dbReference>
<comment type="subcellular location">
    <subcellularLocation>
        <location evidence="1 9">Cytoplasm</location>
    </subcellularLocation>
</comment>
<keyword evidence="13" id="KW-1185">Reference proteome</keyword>
<feature type="binding site" evidence="9">
    <location>
        <position position="390"/>
    </location>
    <ligand>
        <name>L-aspartate</name>
        <dbReference type="ChEBI" id="CHEBI:29991"/>
    </ligand>
</feature>
<keyword evidence="4 9" id="KW-0436">Ligase</keyword>
<comment type="function">
    <text evidence="9">Aspartyl-tRNA synthetase with relaxed tRNA specificity since it is able to aspartylate not only its cognate tRNA(Asp) but also tRNA(Asn). Reaction proceeds in two steps: L-aspartate is first activated by ATP to form Asp-AMP and then transferred to the acceptor end of tRNA(Asp/Asn).</text>
</comment>
<feature type="region of interest" description="Disordered" evidence="10">
    <location>
        <begin position="1"/>
        <end position="20"/>
    </location>
</feature>
<dbReference type="PANTHER" id="PTHR43450">
    <property type="entry name" value="ASPARTYL-TRNA SYNTHETASE"/>
    <property type="match status" value="1"/>
</dbReference>
<dbReference type="InterPro" id="IPR045864">
    <property type="entry name" value="aa-tRNA-synth_II/BPL/LPL"/>
</dbReference>
<comment type="catalytic activity">
    <reaction evidence="9">
        <text>tRNA(Asx) + L-aspartate + ATP = L-aspartyl-tRNA(Asx) + AMP + diphosphate</text>
        <dbReference type="Rhea" id="RHEA:18349"/>
        <dbReference type="Rhea" id="RHEA-COMP:9710"/>
        <dbReference type="Rhea" id="RHEA-COMP:9711"/>
        <dbReference type="ChEBI" id="CHEBI:29991"/>
        <dbReference type="ChEBI" id="CHEBI:30616"/>
        <dbReference type="ChEBI" id="CHEBI:33019"/>
        <dbReference type="ChEBI" id="CHEBI:78442"/>
        <dbReference type="ChEBI" id="CHEBI:78516"/>
        <dbReference type="ChEBI" id="CHEBI:456215"/>
        <dbReference type="EC" id="6.1.1.23"/>
    </reaction>
</comment>
<keyword evidence="3 9" id="KW-0963">Cytoplasm</keyword>
<evidence type="ECO:0000259" key="11">
    <source>
        <dbReference type="PROSITE" id="PS50862"/>
    </source>
</evidence>
<dbReference type="EC" id="6.1.1.23" evidence="9"/>
<feature type="binding site" evidence="9">
    <location>
        <position position="383"/>
    </location>
    <ligand>
        <name>ATP</name>
        <dbReference type="ChEBI" id="CHEBI:30616"/>
    </ligand>
</feature>
<reference evidence="13" key="1">
    <citation type="journal article" date="2019" name="Int. J. Syst. Evol. Microbiol.">
        <title>The Global Catalogue of Microorganisms (GCM) 10K type strain sequencing project: providing services to taxonomists for standard genome sequencing and annotation.</title>
        <authorList>
            <consortium name="The Broad Institute Genomics Platform"/>
            <consortium name="The Broad Institute Genome Sequencing Center for Infectious Disease"/>
            <person name="Wu L."/>
            <person name="Ma J."/>
        </authorList>
    </citation>
    <scope>NUCLEOTIDE SEQUENCE [LARGE SCALE GENOMIC DNA]</scope>
    <source>
        <strain evidence="13">CCUG 42722</strain>
    </source>
</reference>
<feature type="binding site" evidence="9">
    <location>
        <begin position="431"/>
        <end position="434"/>
    </location>
    <ligand>
        <name>ATP</name>
        <dbReference type="ChEBI" id="CHEBI:30616"/>
    </ligand>
</feature>
<evidence type="ECO:0000256" key="6">
    <source>
        <dbReference type="ARBA" id="ARBA00022840"/>
    </source>
</evidence>
<feature type="site" description="Important for tRNA non-discrimination" evidence="9">
    <location>
        <position position="102"/>
    </location>
</feature>
<keyword evidence="5 9" id="KW-0547">Nucleotide-binding</keyword>
<keyword evidence="7 9" id="KW-0648">Protein biosynthesis</keyword>
<evidence type="ECO:0000256" key="10">
    <source>
        <dbReference type="SAM" id="MobiDB-lite"/>
    </source>
</evidence>
<feature type="binding site" evidence="9">
    <location>
        <position position="188"/>
    </location>
    <ligand>
        <name>L-aspartate</name>
        <dbReference type="ChEBI" id="CHEBI:29991"/>
    </ligand>
</feature>
<evidence type="ECO:0000256" key="3">
    <source>
        <dbReference type="ARBA" id="ARBA00022490"/>
    </source>
</evidence>
<dbReference type="InterPro" id="IPR004365">
    <property type="entry name" value="NA-bd_OB_tRNA"/>
</dbReference>
<comment type="similarity">
    <text evidence="2 9">Belongs to the class-II aminoacyl-tRNA synthetase family. Type 2 subfamily.</text>
</comment>
<dbReference type="RefSeq" id="WP_377134397.1">
    <property type="nucleotide sequence ID" value="NZ_JBHSFI010000003.1"/>
</dbReference>
<feature type="binding site" evidence="9">
    <location>
        <position position="231"/>
    </location>
    <ligand>
        <name>L-aspartate</name>
        <dbReference type="ChEBI" id="CHEBI:29991"/>
    </ligand>
</feature>
<evidence type="ECO:0000256" key="9">
    <source>
        <dbReference type="HAMAP-Rule" id="MF_02075"/>
    </source>
</evidence>
<comment type="subunit">
    <text evidence="9">Homodimer.</text>
</comment>
<accession>A0ABV9HE13</accession>
<dbReference type="PROSITE" id="PS50862">
    <property type="entry name" value="AA_TRNA_LIGASE_II"/>
    <property type="match status" value="1"/>
</dbReference>
<dbReference type="SUPFAM" id="SSF55681">
    <property type="entry name" value="Class II aaRS and biotin synthetases"/>
    <property type="match status" value="1"/>
</dbReference>
<dbReference type="EMBL" id="JBHSFI010000003">
    <property type="protein sequence ID" value="MFC4628372.1"/>
    <property type="molecule type" value="Genomic_DNA"/>
</dbReference>
<proteinExistence type="inferred from homology"/>